<dbReference type="Gene3D" id="1.10.260.40">
    <property type="entry name" value="lambda repressor-like DNA-binding domains"/>
    <property type="match status" value="1"/>
</dbReference>
<sequence>MKTSLVKEKPQDWHPADIKAALEKQGYTLRQLSIEYGYAGGIVQKALTQPYPSCETIIADAIGTKPQTIWPSRYNEDGTPKRLRKFANTVRHKCTTGTVVGNVEIAVGI</sequence>
<dbReference type="InterPro" id="IPR010982">
    <property type="entry name" value="Lambda_DNA-bd_dom_sf"/>
</dbReference>
<protein>
    <submittedName>
        <fullName evidence="6">Transcriptional regulator</fullName>
    </submittedName>
</protein>
<gene>
    <name evidence="6" type="ORF">ACFFJH_07875</name>
</gene>
<proteinExistence type="inferred from homology"/>
<dbReference type="RefSeq" id="WP_390211488.1">
    <property type="nucleotide sequence ID" value="NZ_JBHLXJ010000008.1"/>
</dbReference>
<comment type="similarity">
    <text evidence="1">Belongs to the ner transcriptional regulatory family.</text>
</comment>
<keyword evidence="2" id="KW-0805">Transcription regulation</keyword>
<evidence type="ECO:0000256" key="2">
    <source>
        <dbReference type="ARBA" id="ARBA00023015"/>
    </source>
</evidence>
<keyword evidence="7" id="KW-1185">Reference proteome</keyword>
<comment type="caution">
    <text evidence="6">The sequence shown here is derived from an EMBL/GenBank/DDBJ whole genome shotgun (WGS) entry which is preliminary data.</text>
</comment>
<dbReference type="EMBL" id="JBHLXJ010000008">
    <property type="protein sequence ID" value="MFC0349722.1"/>
    <property type="molecule type" value="Genomic_DNA"/>
</dbReference>
<evidence type="ECO:0000259" key="5">
    <source>
        <dbReference type="Pfam" id="PF13693"/>
    </source>
</evidence>
<dbReference type="Proteomes" id="UP001589844">
    <property type="component" value="Unassembled WGS sequence"/>
</dbReference>
<organism evidence="6 7">
    <name type="scientific">Undibacterium danionis</name>
    <dbReference type="NCBI Taxonomy" id="1812100"/>
    <lineage>
        <taxon>Bacteria</taxon>
        <taxon>Pseudomonadati</taxon>
        <taxon>Pseudomonadota</taxon>
        <taxon>Betaproteobacteria</taxon>
        <taxon>Burkholderiales</taxon>
        <taxon>Oxalobacteraceae</taxon>
        <taxon>Undibacterium</taxon>
    </lineage>
</organism>
<reference evidence="6 7" key="1">
    <citation type="submission" date="2024-09" db="EMBL/GenBank/DDBJ databases">
        <authorList>
            <person name="Sun Q."/>
            <person name="Mori K."/>
        </authorList>
    </citation>
    <scope>NUCLEOTIDE SEQUENCE [LARGE SCALE GENOMIC DNA]</scope>
    <source>
        <strain evidence="6 7">CCM 8677</strain>
    </source>
</reference>
<keyword evidence="4" id="KW-0804">Transcription</keyword>
<evidence type="ECO:0000256" key="4">
    <source>
        <dbReference type="ARBA" id="ARBA00023163"/>
    </source>
</evidence>
<dbReference type="SUPFAM" id="SSF47413">
    <property type="entry name" value="lambda repressor-like DNA-binding domains"/>
    <property type="match status" value="1"/>
</dbReference>
<evidence type="ECO:0000256" key="1">
    <source>
        <dbReference type="ARBA" id="ARBA00006157"/>
    </source>
</evidence>
<name>A0ABV6IDH4_9BURK</name>
<evidence type="ECO:0000313" key="7">
    <source>
        <dbReference type="Proteomes" id="UP001589844"/>
    </source>
</evidence>
<accession>A0ABV6IDH4</accession>
<keyword evidence="3" id="KW-0238">DNA-binding</keyword>
<evidence type="ECO:0000256" key="3">
    <source>
        <dbReference type="ARBA" id="ARBA00023125"/>
    </source>
</evidence>
<feature type="domain" description="Ner winged helix-turn-helix DNA-binding" evidence="5">
    <location>
        <begin position="12"/>
        <end position="82"/>
    </location>
</feature>
<evidence type="ECO:0000313" key="6">
    <source>
        <dbReference type="EMBL" id="MFC0349722.1"/>
    </source>
</evidence>
<dbReference type="Pfam" id="PF13693">
    <property type="entry name" value="HTH_35"/>
    <property type="match status" value="1"/>
</dbReference>
<dbReference type="InterPro" id="IPR038722">
    <property type="entry name" value="Ner_HTH_dom"/>
</dbReference>